<proteinExistence type="predicted"/>
<name>A0A5E4NR02_9HEMI</name>
<dbReference type="AlphaFoldDB" id="A0A5E4NR02"/>
<accession>A0A5E4NR02</accession>
<evidence type="ECO:0000313" key="1">
    <source>
        <dbReference type="EMBL" id="VVC43980.1"/>
    </source>
</evidence>
<gene>
    <name evidence="1" type="ORF">CINCED_3A018538</name>
</gene>
<protein>
    <submittedName>
        <fullName evidence="1">Uncharacterized protein</fullName>
    </submittedName>
</protein>
<dbReference type="Proteomes" id="UP000325440">
    <property type="component" value="Unassembled WGS sequence"/>
</dbReference>
<reference evidence="1 2" key="1">
    <citation type="submission" date="2019-08" db="EMBL/GenBank/DDBJ databases">
        <authorList>
            <person name="Alioto T."/>
            <person name="Alioto T."/>
            <person name="Gomez Garrido J."/>
        </authorList>
    </citation>
    <scope>NUCLEOTIDE SEQUENCE [LARGE SCALE GENOMIC DNA]</scope>
</reference>
<evidence type="ECO:0000313" key="2">
    <source>
        <dbReference type="Proteomes" id="UP000325440"/>
    </source>
</evidence>
<dbReference type="EMBL" id="CABPRJ010002374">
    <property type="protein sequence ID" value="VVC43980.1"/>
    <property type="molecule type" value="Genomic_DNA"/>
</dbReference>
<keyword evidence="2" id="KW-1185">Reference proteome</keyword>
<organism evidence="1 2">
    <name type="scientific">Cinara cedri</name>
    <dbReference type="NCBI Taxonomy" id="506608"/>
    <lineage>
        <taxon>Eukaryota</taxon>
        <taxon>Metazoa</taxon>
        <taxon>Ecdysozoa</taxon>
        <taxon>Arthropoda</taxon>
        <taxon>Hexapoda</taxon>
        <taxon>Insecta</taxon>
        <taxon>Pterygota</taxon>
        <taxon>Neoptera</taxon>
        <taxon>Paraneoptera</taxon>
        <taxon>Hemiptera</taxon>
        <taxon>Sternorrhyncha</taxon>
        <taxon>Aphidomorpha</taxon>
        <taxon>Aphidoidea</taxon>
        <taxon>Aphididae</taxon>
        <taxon>Lachninae</taxon>
        <taxon>Cinara</taxon>
    </lineage>
</organism>
<sequence>MHRRICGQYRIQLLLYVRRAFQLSLCRRTLKIPRTAGITIKIKKNILDAYNEEREQVFYASMHFTRETIWKKWTCGQKNNIMASESEGYGTETAHRSYFASQPAERTVAGTVANVRNRIQPPEEEYVRDFTMVDYALTFYNVISIAQTGGKKLLIMVKRSVSKKY</sequence>